<name>A0AAV0WET9_9HEMI</name>
<sequence>MLFTRTQINSLWPALEWKELQHIT</sequence>
<dbReference type="EMBL" id="CARXXK010000002">
    <property type="protein sequence ID" value="CAI6354292.1"/>
    <property type="molecule type" value="Genomic_DNA"/>
</dbReference>
<evidence type="ECO:0000313" key="2">
    <source>
        <dbReference type="Proteomes" id="UP001160148"/>
    </source>
</evidence>
<keyword evidence="2" id="KW-1185">Reference proteome</keyword>
<organism evidence="1 2">
    <name type="scientific">Macrosiphum euphorbiae</name>
    <name type="common">potato aphid</name>
    <dbReference type="NCBI Taxonomy" id="13131"/>
    <lineage>
        <taxon>Eukaryota</taxon>
        <taxon>Metazoa</taxon>
        <taxon>Ecdysozoa</taxon>
        <taxon>Arthropoda</taxon>
        <taxon>Hexapoda</taxon>
        <taxon>Insecta</taxon>
        <taxon>Pterygota</taxon>
        <taxon>Neoptera</taxon>
        <taxon>Paraneoptera</taxon>
        <taxon>Hemiptera</taxon>
        <taxon>Sternorrhyncha</taxon>
        <taxon>Aphidomorpha</taxon>
        <taxon>Aphidoidea</taxon>
        <taxon>Aphididae</taxon>
        <taxon>Macrosiphini</taxon>
        <taxon>Macrosiphum</taxon>
    </lineage>
</organism>
<proteinExistence type="predicted"/>
<dbReference type="AlphaFoldDB" id="A0AAV0WET9"/>
<accession>A0AAV0WET9</accession>
<dbReference type="Proteomes" id="UP001160148">
    <property type="component" value="Unassembled WGS sequence"/>
</dbReference>
<reference evidence="1 2" key="1">
    <citation type="submission" date="2023-01" db="EMBL/GenBank/DDBJ databases">
        <authorList>
            <person name="Whitehead M."/>
        </authorList>
    </citation>
    <scope>NUCLEOTIDE SEQUENCE [LARGE SCALE GENOMIC DNA]</scope>
</reference>
<protein>
    <submittedName>
        <fullName evidence="1">Uncharacterized protein</fullName>
    </submittedName>
</protein>
<comment type="caution">
    <text evidence="1">The sequence shown here is derived from an EMBL/GenBank/DDBJ whole genome shotgun (WGS) entry which is preliminary data.</text>
</comment>
<evidence type="ECO:0000313" key="1">
    <source>
        <dbReference type="EMBL" id="CAI6354292.1"/>
    </source>
</evidence>
<gene>
    <name evidence="1" type="ORF">MEUPH1_LOCUS10314</name>
</gene>